<gene>
    <name evidence="1" type="ORF">PSON_ATCC_30995.1.T2210012</name>
</gene>
<evidence type="ECO:0000313" key="1">
    <source>
        <dbReference type="EMBL" id="CAD8129398.1"/>
    </source>
</evidence>
<accession>A0A8S1RMB3</accession>
<dbReference type="AlphaFoldDB" id="A0A8S1RMB3"/>
<dbReference type="EMBL" id="CAJJDN010000221">
    <property type="protein sequence ID" value="CAD8129398.1"/>
    <property type="molecule type" value="Genomic_DNA"/>
</dbReference>
<comment type="caution">
    <text evidence="1">The sequence shown here is derived from an EMBL/GenBank/DDBJ whole genome shotgun (WGS) entry which is preliminary data.</text>
</comment>
<keyword evidence="2" id="KW-1185">Reference proteome</keyword>
<sequence>MTHNEQEQPNMQNILQAFAQCNLACKDIEDQRIKGILMNTNDGMVQVLFFSQANFKHSMTQ</sequence>
<dbReference type="Proteomes" id="UP000692954">
    <property type="component" value="Unassembled WGS sequence"/>
</dbReference>
<name>A0A8S1RMB3_9CILI</name>
<organism evidence="1 2">
    <name type="scientific">Paramecium sonneborni</name>
    <dbReference type="NCBI Taxonomy" id="65129"/>
    <lineage>
        <taxon>Eukaryota</taxon>
        <taxon>Sar</taxon>
        <taxon>Alveolata</taxon>
        <taxon>Ciliophora</taxon>
        <taxon>Intramacronucleata</taxon>
        <taxon>Oligohymenophorea</taxon>
        <taxon>Peniculida</taxon>
        <taxon>Parameciidae</taxon>
        <taxon>Paramecium</taxon>
    </lineage>
</organism>
<evidence type="ECO:0000313" key="2">
    <source>
        <dbReference type="Proteomes" id="UP000692954"/>
    </source>
</evidence>
<proteinExistence type="predicted"/>
<protein>
    <submittedName>
        <fullName evidence="1">Uncharacterized protein</fullName>
    </submittedName>
</protein>
<reference evidence="1" key="1">
    <citation type="submission" date="2021-01" db="EMBL/GenBank/DDBJ databases">
        <authorList>
            <consortium name="Genoscope - CEA"/>
            <person name="William W."/>
        </authorList>
    </citation>
    <scope>NUCLEOTIDE SEQUENCE</scope>
</reference>